<proteinExistence type="predicted"/>
<evidence type="ECO:0000256" key="1">
    <source>
        <dbReference type="SAM" id="MobiDB-lite"/>
    </source>
</evidence>
<organism evidence="2 3">
    <name type="scientific">Sphaerotilus uruguayifluvii</name>
    <dbReference type="NCBI Taxonomy" id="2735897"/>
    <lineage>
        <taxon>Bacteria</taxon>
        <taxon>Pseudomonadati</taxon>
        <taxon>Pseudomonadota</taxon>
        <taxon>Betaproteobacteria</taxon>
        <taxon>Burkholderiales</taxon>
        <taxon>Sphaerotilaceae</taxon>
        <taxon>Sphaerotilus</taxon>
    </lineage>
</organism>
<sequence>MSTTPPQSNRATGFNAHQSHMNSSKFAQESPKNPFHELIKKFIDDQKIMP</sequence>
<dbReference type="Proteomes" id="UP001516061">
    <property type="component" value="Unassembled WGS sequence"/>
</dbReference>
<feature type="region of interest" description="Disordered" evidence="1">
    <location>
        <begin position="1"/>
        <end position="36"/>
    </location>
</feature>
<protein>
    <submittedName>
        <fullName evidence="2">Uncharacterized protein</fullName>
    </submittedName>
</protein>
<comment type="caution">
    <text evidence="2">The sequence shown here is derived from an EMBL/GenBank/DDBJ whole genome shotgun (WGS) entry which is preliminary data.</text>
</comment>
<keyword evidence="3" id="KW-1185">Reference proteome</keyword>
<evidence type="ECO:0000313" key="2">
    <source>
        <dbReference type="EMBL" id="NRT54980.1"/>
    </source>
</evidence>
<reference evidence="2 3" key="1">
    <citation type="submission" date="2020-05" db="EMBL/GenBank/DDBJ databases">
        <title>Genomic Encyclopedia of Type Strains, Phase IV (KMG-V): Genome sequencing to study the core and pangenomes of soil and plant-associated prokaryotes.</title>
        <authorList>
            <person name="Whitman W."/>
        </authorList>
    </citation>
    <scope>NUCLEOTIDE SEQUENCE [LARGE SCALE GENOMIC DNA]</scope>
    <source>
        <strain evidence="2 3">C29</strain>
    </source>
</reference>
<accession>A0ABX2G0N6</accession>
<evidence type="ECO:0000313" key="3">
    <source>
        <dbReference type="Proteomes" id="UP001516061"/>
    </source>
</evidence>
<gene>
    <name evidence="2" type="ORF">HNQ01_000690</name>
</gene>
<name>A0ABX2G0N6_9BURK</name>
<feature type="compositionally biased region" description="Polar residues" evidence="1">
    <location>
        <begin position="1"/>
        <end position="31"/>
    </location>
</feature>
<dbReference type="EMBL" id="JABSNM010000002">
    <property type="protein sequence ID" value="NRT54980.1"/>
    <property type="molecule type" value="Genomic_DNA"/>
</dbReference>